<name>A0A6J4U7G4_9BACT</name>
<accession>A0A6J4U7G4</accession>
<dbReference type="AlphaFoldDB" id="A0A6J4U7G4"/>
<keyword evidence="2" id="KW-0472">Membrane</keyword>
<evidence type="ECO:0000256" key="1">
    <source>
        <dbReference type="SAM" id="MobiDB-lite"/>
    </source>
</evidence>
<evidence type="ECO:0000256" key="2">
    <source>
        <dbReference type="SAM" id="Phobius"/>
    </source>
</evidence>
<proteinExistence type="predicted"/>
<keyword evidence="2" id="KW-0812">Transmembrane</keyword>
<feature type="compositionally biased region" description="Polar residues" evidence="1">
    <location>
        <begin position="99"/>
        <end position="116"/>
    </location>
</feature>
<feature type="region of interest" description="Disordered" evidence="1">
    <location>
        <begin position="81"/>
        <end position="120"/>
    </location>
</feature>
<keyword evidence="2" id="KW-1133">Transmembrane helix</keyword>
<protein>
    <submittedName>
        <fullName evidence="3">Uncharacterized protein</fullName>
    </submittedName>
</protein>
<gene>
    <name evidence="3" type="ORF">AVDCRST_MAG88-141</name>
</gene>
<feature type="transmembrane region" description="Helical" evidence="2">
    <location>
        <begin position="21"/>
        <end position="42"/>
    </location>
</feature>
<sequence length="161" mass="16852">MRTGPTCTPRTRRVRPPRSRFTVALGTASAVRGPITIALMPITSPRALTSGPPELPGRSSMSARMASWKCRLPRSSIVPTPLKIPSVTAPGTPSGWPTAITSSPGRSAPESPTGNAASPLASTWMIARSRSGRLATTRPSCVAPRFVPSLTVIRARSPGTT</sequence>
<dbReference type="EMBL" id="CADCWM010000045">
    <property type="protein sequence ID" value="CAA9542601.1"/>
    <property type="molecule type" value="Genomic_DNA"/>
</dbReference>
<reference evidence="3" key="1">
    <citation type="submission" date="2020-02" db="EMBL/GenBank/DDBJ databases">
        <authorList>
            <person name="Meier V. D."/>
        </authorList>
    </citation>
    <scope>NUCLEOTIDE SEQUENCE</scope>
    <source>
        <strain evidence="3">AVDCRST_MAG88</strain>
    </source>
</reference>
<organism evidence="3">
    <name type="scientific">uncultured Thermomicrobiales bacterium</name>
    <dbReference type="NCBI Taxonomy" id="1645740"/>
    <lineage>
        <taxon>Bacteria</taxon>
        <taxon>Pseudomonadati</taxon>
        <taxon>Thermomicrobiota</taxon>
        <taxon>Thermomicrobia</taxon>
        <taxon>Thermomicrobiales</taxon>
        <taxon>environmental samples</taxon>
    </lineage>
</organism>
<evidence type="ECO:0000313" key="3">
    <source>
        <dbReference type="EMBL" id="CAA9542601.1"/>
    </source>
</evidence>